<name>A0AAD5MKB8_PARTN</name>
<organism evidence="1 2">
    <name type="scientific">Parelaphostrongylus tenuis</name>
    <name type="common">Meningeal worm</name>
    <dbReference type="NCBI Taxonomy" id="148309"/>
    <lineage>
        <taxon>Eukaryota</taxon>
        <taxon>Metazoa</taxon>
        <taxon>Ecdysozoa</taxon>
        <taxon>Nematoda</taxon>
        <taxon>Chromadorea</taxon>
        <taxon>Rhabditida</taxon>
        <taxon>Rhabditina</taxon>
        <taxon>Rhabditomorpha</taxon>
        <taxon>Strongyloidea</taxon>
        <taxon>Metastrongylidae</taxon>
        <taxon>Parelaphostrongylus</taxon>
    </lineage>
</organism>
<comment type="caution">
    <text evidence="1">The sequence shown here is derived from an EMBL/GenBank/DDBJ whole genome shotgun (WGS) entry which is preliminary data.</text>
</comment>
<keyword evidence="2" id="KW-1185">Reference proteome</keyword>
<evidence type="ECO:0000313" key="2">
    <source>
        <dbReference type="Proteomes" id="UP001196413"/>
    </source>
</evidence>
<evidence type="ECO:0000313" key="1">
    <source>
        <dbReference type="EMBL" id="KAJ1357633.1"/>
    </source>
</evidence>
<dbReference type="Proteomes" id="UP001196413">
    <property type="component" value="Unassembled WGS sequence"/>
</dbReference>
<protein>
    <submittedName>
        <fullName evidence="1">Uncharacterized protein</fullName>
    </submittedName>
</protein>
<feature type="non-terminal residue" evidence="1">
    <location>
        <position position="1"/>
    </location>
</feature>
<accession>A0AAD5MKB8</accession>
<proteinExistence type="predicted"/>
<sequence length="72" mass="8176">LSEHLIVIRKHHIAAKSSISEKTPMHPNNPLYEVWHCNLTIHERFDAFIHLLSIACPLLKVAEGKDATVLVK</sequence>
<gene>
    <name evidence="1" type="ORF">KIN20_015815</name>
</gene>
<dbReference type="AlphaFoldDB" id="A0AAD5MKB8"/>
<reference evidence="1" key="1">
    <citation type="submission" date="2021-06" db="EMBL/GenBank/DDBJ databases">
        <title>Parelaphostrongylus tenuis whole genome reference sequence.</title>
        <authorList>
            <person name="Garwood T.J."/>
            <person name="Larsen P.A."/>
            <person name="Fountain-Jones N.M."/>
            <person name="Garbe J.R."/>
            <person name="Macchietto M.G."/>
            <person name="Kania S.A."/>
            <person name="Gerhold R.W."/>
            <person name="Richards J.E."/>
            <person name="Wolf T.M."/>
        </authorList>
    </citation>
    <scope>NUCLEOTIDE SEQUENCE</scope>
    <source>
        <strain evidence="1">MNPRO001-30</strain>
        <tissue evidence="1">Meninges</tissue>
    </source>
</reference>
<dbReference type="EMBL" id="JAHQIW010003208">
    <property type="protein sequence ID" value="KAJ1357633.1"/>
    <property type="molecule type" value="Genomic_DNA"/>
</dbReference>